<dbReference type="EMBL" id="OOIL02001701">
    <property type="protein sequence ID" value="VFQ77738.1"/>
    <property type="molecule type" value="Genomic_DNA"/>
</dbReference>
<dbReference type="Proteomes" id="UP000595140">
    <property type="component" value="Unassembled WGS sequence"/>
</dbReference>
<evidence type="ECO:0000313" key="1">
    <source>
        <dbReference type="EMBL" id="VFQ77738.1"/>
    </source>
</evidence>
<gene>
    <name evidence="1" type="ORF">CCAM_LOCUS19514</name>
</gene>
<reference evidence="1 2" key="1">
    <citation type="submission" date="2018-04" db="EMBL/GenBank/DDBJ databases">
        <authorList>
            <person name="Vogel A."/>
        </authorList>
    </citation>
    <scope>NUCLEOTIDE SEQUENCE [LARGE SCALE GENOMIC DNA]</scope>
</reference>
<organism evidence="1 2">
    <name type="scientific">Cuscuta campestris</name>
    <dbReference type="NCBI Taxonomy" id="132261"/>
    <lineage>
        <taxon>Eukaryota</taxon>
        <taxon>Viridiplantae</taxon>
        <taxon>Streptophyta</taxon>
        <taxon>Embryophyta</taxon>
        <taxon>Tracheophyta</taxon>
        <taxon>Spermatophyta</taxon>
        <taxon>Magnoliopsida</taxon>
        <taxon>eudicotyledons</taxon>
        <taxon>Gunneridae</taxon>
        <taxon>Pentapetalae</taxon>
        <taxon>asterids</taxon>
        <taxon>lamiids</taxon>
        <taxon>Solanales</taxon>
        <taxon>Convolvulaceae</taxon>
        <taxon>Cuscuteae</taxon>
        <taxon>Cuscuta</taxon>
        <taxon>Cuscuta subgen. Grammica</taxon>
        <taxon>Cuscuta sect. Cleistogrammica</taxon>
    </lineage>
</organism>
<protein>
    <submittedName>
        <fullName evidence="1">Uncharacterized protein</fullName>
    </submittedName>
</protein>
<evidence type="ECO:0000313" key="2">
    <source>
        <dbReference type="Proteomes" id="UP000595140"/>
    </source>
</evidence>
<accession>A0A484LP76</accession>
<name>A0A484LP76_9ASTE</name>
<sequence length="197" mass="22017">MKSENKDFKISKAKVCKKHEVVLKGEKSAPSVVFIVRIAQQETIVNRRARIVIAVVAVSFAGIQLPSSCRAGTLGRLFYSLPPLSSSPVHVATIAGPRVGTLGRWWQSSPLLCDPLSSRLYLLITAAAWCVYRGWNFASRLELGFKIESGSSDLMRLRSSRVRTQNPSPNMLCRCLPLIIEEWQVFVFVWTIRTCPP</sequence>
<dbReference type="AlphaFoldDB" id="A0A484LP76"/>
<proteinExistence type="predicted"/>
<keyword evidence="2" id="KW-1185">Reference proteome</keyword>